<gene>
    <name evidence="1" type="ORF">FTJAE_11652</name>
</gene>
<evidence type="ECO:0000313" key="2">
    <source>
        <dbReference type="Proteomes" id="UP000530670"/>
    </source>
</evidence>
<evidence type="ECO:0000313" key="1">
    <source>
        <dbReference type="EMBL" id="KAF5620432.1"/>
    </source>
</evidence>
<sequence>MHILLPTLRRRHNHLNTDQDLSGPDSPLFHPEFPSSCPLCFIRRPRPKKRQTAPTLNLPILSTRGVLRPSSRFLVTDRLRNKQHIDLFTVTVVLTKTLHRSSSSYAPQVQSPETTQTHTRLGAYRLRRGC</sequence>
<protein>
    <submittedName>
        <fullName evidence="1">Uncharacterized protein</fullName>
    </submittedName>
</protein>
<reference evidence="1 2" key="1">
    <citation type="submission" date="2020-05" db="EMBL/GenBank/DDBJ databases">
        <title>Identification and distribution of gene clusters putatively required for synthesis of sphingolipid metabolism inhibitors in phylogenetically diverse species of the filamentous fungus Fusarium.</title>
        <authorList>
            <person name="Kim H.-S."/>
            <person name="Busman M."/>
            <person name="Brown D.W."/>
            <person name="Divon H."/>
            <person name="Uhlig S."/>
            <person name="Proctor R.H."/>
        </authorList>
    </citation>
    <scope>NUCLEOTIDE SEQUENCE [LARGE SCALE GENOMIC DNA]</scope>
    <source>
        <strain evidence="1 2">NRRL 66243</strain>
    </source>
</reference>
<accession>A0A8H5VDF0</accession>
<dbReference type="EMBL" id="JAAQRI010000296">
    <property type="protein sequence ID" value="KAF5620432.1"/>
    <property type="molecule type" value="Genomic_DNA"/>
</dbReference>
<proteinExistence type="predicted"/>
<dbReference type="OrthoDB" id="5104748at2759"/>
<comment type="caution">
    <text evidence="1">The sequence shown here is derived from an EMBL/GenBank/DDBJ whole genome shotgun (WGS) entry which is preliminary data.</text>
</comment>
<dbReference type="AlphaFoldDB" id="A0A8H5VDF0"/>
<keyword evidence="2" id="KW-1185">Reference proteome</keyword>
<organism evidence="1 2">
    <name type="scientific">Fusarium tjaetaba</name>
    <dbReference type="NCBI Taxonomy" id="1567544"/>
    <lineage>
        <taxon>Eukaryota</taxon>
        <taxon>Fungi</taxon>
        <taxon>Dikarya</taxon>
        <taxon>Ascomycota</taxon>
        <taxon>Pezizomycotina</taxon>
        <taxon>Sordariomycetes</taxon>
        <taxon>Hypocreomycetidae</taxon>
        <taxon>Hypocreales</taxon>
        <taxon>Nectriaceae</taxon>
        <taxon>Fusarium</taxon>
        <taxon>Fusarium fujikuroi species complex</taxon>
    </lineage>
</organism>
<dbReference type="RefSeq" id="XP_037201304.1">
    <property type="nucleotide sequence ID" value="XM_037344617.1"/>
</dbReference>
<dbReference type="GeneID" id="59296887"/>
<dbReference type="Proteomes" id="UP000530670">
    <property type="component" value="Unassembled WGS sequence"/>
</dbReference>
<name>A0A8H5VDF0_9HYPO</name>